<dbReference type="SUPFAM" id="SSF55781">
    <property type="entry name" value="GAF domain-like"/>
    <property type="match status" value="1"/>
</dbReference>
<dbReference type="Gene3D" id="1.20.120.620">
    <property type="entry name" value="Backbone structure of the membrane domain of e. Coli histidine kinase receptor kdpd"/>
    <property type="match status" value="1"/>
</dbReference>
<keyword evidence="8" id="KW-0418">Kinase</keyword>
<evidence type="ECO:0000256" key="13">
    <source>
        <dbReference type="SAM" id="Phobius"/>
    </source>
</evidence>
<keyword evidence="5" id="KW-0808">Transferase</keyword>
<keyword evidence="9" id="KW-0067">ATP-binding</keyword>
<dbReference type="Pfam" id="PF02518">
    <property type="entry name" value="HATPase_c"/>
    <property type="match status" value="1"/>
</dbReference>
<evidence type="ECO:0000256" key="8">
    <source>
        <dbReference type="ARBA" id="ARBA00022777"/>
    </source>
</evidence>
<dbReference type="GO" id="GO:0005886">
    <property type="term" value="C:plasma membrane"/>
    <property type="evidence" value="ECO:0007669"/>
    <property type="project" value="TreeGrafter"/>
</dbReference>
<dbReference type="GO" id="GO:0000155">
    <property type="term" value="F:phosphorelay sensor kinase activity"/>
    <property type="evidence" value="ECO:0007669"/>
    <property type="project" value="InterPro"/>
</dbReference>
<dbReference type="InterPro" id="IPR052023">
    <property type="entry name" value="Histidine_kinase_KdpD"/>
</dbReference>
<comment type="caution">
    <text evidence="15">The sequence shown here is derived from an EMBL/GenBank/DDBJ whole genome shotgun (WGS) entry which is preliminary data.</text>
</comment>
<dbReference type="PROSITE" id="PS50109">
    <property type="entry name" value="HIS_KIN"/>
    <property type="match status" value="1"/>
</dbReference>
<dbReference type="Pfam" id="PF00512">
    <property type="entry name" value="HisKA"/>
    <property type="match status" value="1"/>
</dbReference>
<dbReference type="InterPro" id="IPR003661">
    <property type="entry name" value="HisK_dim/P_dom"/>
</dbReference>
<evidence type="ECO:0000256" key="11">
    <source>
        <dbReference type="ARBA" id="ARBA00023012"/>
    </source>
</evidence>
<dbReference type="Gene3D" id="1.10.287.130">
    <property type="match status" value="1"/>
</dbReference>
<dbReference type="InterPro" id="IPR038318">
    <property type="entry name" value="KdpD_sf"/>
</dbReference>
<feature type="domain" description="Histidine kinase" evidence="14">
    <location>
        <begin position="298"/>
        <end position="512"/>
    </location>
</feature>
<comment type="subcellular location">
    <subcellularLocation>
        <location evidence="2">Membrane</location>
        <topology evidence="2">Multi-pass membrane protein</topology>
    </subcellularLocation>
</comment>
<dbReference type="PANTHER" id="PTHR45569">
    <property type="entry name" value="SENSOR PROTEIN KDPD"/>
    <property type="match status" value="1"/>
</dbReference>
<dbReference type="SUPFAM" id="SSF47384">
    <property type="entry name" value="Homodimeric domain of signal transducing histidine kinase"/>
    <property type="match status" value="1"/>
</dbReference>
<name>A0A845SJC8_9GAMM</name>
<dbReference type="InterPro" id="IPR029016">
    <property type="entry name" value="GAF-like_dom_sf"/>
</dbReference>
<dbReference type="GO" id="GO:0005524">
    <property type="term" value="F:ATP binding"/>
    <property type="evidence" value="ECO:0007669"/>
    <property type="project" value="UniProtKB-KW"/>
</dbReference>
<keyword evidence="7" id="KW-0547">Nucleotide-binding</keyword>
<gene>
    <name evidence="15" type="ORF">GRH90_08265</name>
</gene>
<dbReference type="InterPro" id="IPR003018">
    <property type="entry name" value="GAF"/>
</dbReference>
<dbReference type="CDD" id="cd00075">
    <property type="entry name" value="HATPase"/>
    <property type="match status" value="1"/>
</dbReference>
<keyword evidence="10 13" id="KW-1133">Transmembrane helix</keyword>
<dbReference type="Gene3D" id="3.30.565.10">
    <property type="entry name" value="Histidine kinase-like ATPase, C-terminal domain"/>
    <property type="match status" value="1"/>
</dbReference>
<feature type="transmembrane region" description="Helical" evidence="13">
    <location>
        <begin position="53"/>
        <end position="71"/>
    </location>
</feature>
<dbReference type="SMART" id="SM00388">
    <property type="entry name" value="HisKA"/>
    <property type="match status" value="1"/>
</dbReference>
<evidence type="ECO:0000256" key="2">
    <source>
        <dbReference type="ARBA" id="ARBA00004141"/>
    </source>
</evidence>
<keyword evidence="4" id="KW-0597">Phosphoprotein</keyword>
<dbReference type="EMBL" id="WUBS01000005">
    <property type="protein sequence ID" value="NDL62741.1"/>
    <property type="molecule type" value="Genomic_DNA"/>
</dbReference>
<comment type="catalytic activity">
    <reaction evidence="1">
        <text>ATP + protein L-histidine = ADP + protein N-phospho-L-histidine.</text>
        <dbReference type="EC" id="2.7.13.3"/>
    </reaction>
</comment>
<evidence type="ECO:0000256" key="12">
    <source>
        <dbReference type="ARBA" id="ARBA00023136"/>
    </source>
</evidence>
<feature type="transmembrane region" description="Helical" evidence="13">
    <location>
        <begin position="26"/>
        <end position="47"/>
    </location>
</feature>
<accession>A0A845SJC8</accession>
<dbReference type="InterPro" id="IPR036097">
    <property type="entry name" value="HisK_dim/P_sf"/>
</dbReference>
<dbReference type="PANTHER" id="PTHR45569:SF1">
    <property type="entry name" value="SENSOR PROTEIN KDPD"/>
    <property type="match status" value="1"/>
</dbReference>
<dbReference type="SUPFAM" id="SSF55874">
    <property type="entry name" value="ATPase domain of HSP90 chaperone/DNA topoisomerase II/histidine kinase"/>
    <property type="match status" value="1"/>
</dbReference>
<dbReference type="Gene3D" id="3.30.450.40">
    <property type="match status" value="1"/>
</dbReference>
<evidence type="ECO:0000256" key="4">
    <source>
        <dbReference type="ARBA" id="ARBA00022553"/>
    </source>
</evidence>
<evidence type="ECO:0000256" key="1">
    <source>
        <dbReference type="ARBA" id="ARBA00000085"/>
    </source>
</evidence>
<reference evidence="15 16" key="1">
    <citation type="submission" date="2019-12" db="EMBL/GenBank/DDBJ databases">
        <authorList>
            <person name="Lee S.D."/>
        </authorList>
    </citation>
    <scope>NUCLEOTIDE SEQUENCE [LARGE SCALE GENOMIC DNA]</scope>
    <source>
        <strain evidence="15 16">SAP-6</strain>
    </source>
</reference>
<evidence type="ECO:0000313" key="16">
    <source>
        <dbReference type="Proteomes" id="UP000461443"/>
    </source>
</evidence>
<keyword evidence="6 13" id="KW-0812">Transmembrane</keyword>
<dbReference type="InterPro" id="IPR003594">
    <property type="entry name" value="HATPase_dom"/>
</dbReference>
<evidence type="ECO:0000256" key="7">
    <source>
        <dbReference type="ARBA" id="ARBA00022741"/>
    </source>
</evidence>
<feature type="transmembrane region" description="Helical" evidence="13">
    <location>
        <begin position="104"/>
        <end position="125"/>
    </location>
</feature>
<organism evidence="15 16">
    <name type="scientific">Acerihabitans arboris</name>
    <dbReference type="NCBI Taxonomy" id="2691583"/>
    <lineage>
        <taxon>Bacteria</taxon>
        <taxon>Pseudomonadati</taxon>
        <taxon>Pseudomonadota</taxon>
        <taxon>Gammaproteobacteria</taxon>
        <taxon>Enterobacterales</taxon>
        <taxon>Pectobacteriaceae</taxon>
        <taxon>Acerihabitans</taxon>
    </lineage>
</organism>
<proteinExistence type="predicted"/>
<evidence type="ECO:0000259" key="14">
    <source>
        <dbReference type="PROSITE" id="PS50109"/>
    </source>
</evidence>
<dbReference type="EC" id="2.7.13.3" evidence="3"/>
<dbReference type="GO" id="GO:0042802">
    <property type="term" value="F:identical protein binding"/>
    <property type="evidence" value="ECO:0007669"/>
    <property type="project" value="UniProtKB-ARBA"/>
</dbReference>
<reference evidence="15 16" key="2">
    <citation type="submission" date="2020-02" db="EMBL/GenBank/DDBJ databases">
        <title>The new genus of Enterobacteriales.</title>
        <authorList>
            <person name="Kim I.S."/>
        </authorList>
    </citation>
    <scope>NUCLEOTIDE SEQUENCE [LARGE SCALE GENOMIC DNA]</scope>
    <source>
        <strain evidence="15 16">SAP-6</strain>
    </source>
</reference>
<protein>
    <recommendedName>
        <fullName evidence="3">histidine kinase</fullName>
        <ecNumber evidence="3">2.7.13.3</ecNumber>
    </recommendedName>
</protein>
<sequence length="522" mass="56374">MPMDDREPAGAGPTVSRAGGERRNMALRGCVLAVALCALITLPAWLLPSIGPANLMMVYLLAVLLVALFYGRWPSALSAVINVASFDLFFVQPRGSLAVSDLQYLVTFAVMLIVGLTVGNLTAGVRYQARIARYREQRARQLYAMSKALCQALTQRDIAAIARHFIRIAFGADARLFLWQAGEMIDLTPTERAGGRPVDTAIVRWSFDHALPAGPGAEALPGLPYRLCPLTVDRHRLGVLAVEPMSAEELSSPEQQRLLESCTVLIAGALERFELADRAEQARLAAERERLRNALLSALSHDLRTPLTILSGQAEMLNLDLADAGSPFAARADGIHQQALATTRLVNNLLDMARLQSGGVIIHPSWQSLEEMIGGALRLLRIPLAGNRVAVDLPDPLLLVSCDDVLLERVLVNLLENAVKYAGPDAVIVLRALTRPGWLEIQVEDNGPGIAPGAQNTLFDKFSRGHQESAIPGVGLGLAICRAIIEIHRGRIWADNTSAGGACFHFTLPLDAPPAITPPEET</sequence>
<keyword evidence="11" id="KW-0902">Two-component regulatory system</keyword>
<dbReference type="InterPro" id="IPR036890">
    <property type="entry name" value="HATPase_C_sf"/>
</dbReference>
<dbReference type="SMART" id="SM00387">
    <property type="entry name" value="HATPase_c"/>
    <property type="match status" value="1"/>
</dbReference>
<evidence type="ECO:0000313" key="15">
    <source>
        <dbReference type="EMBL" id="NDL62741.1"/>
    </source>
</evidence>
<evidence type="ECO:0000256" key="9">
    <source>
        <dbReference type="ARBA" id="ARBA00022840"/>
    </source>
</evidence>
<dbReference type="AlphaFoldDB" id="A0A845SJC8"/>
<dbReference type="CDD" id="cd00082">
    <property type="entry name" value="HisKA"/>
    <property type="match status" value="1"/>
</dbReference>
<evidence type="ECO:0000256" key="10">
    <source>
        <dbReference type="ARBA" id="ARBA00022989"/>
    </source>
</evidence>
<dbReference type="InterPro" id="IPR004358">
    <property type="entry name" value="Sig_transdc_His_kin-like_C"/>
</dbReference>
<keyword evidence="12 13" id="KW-0472">Membrane</keyword>
<dbReference type="Pfam" id="PF13492">
    <property type="entry name" value="GAF_3"/>
    <property type="match status" value="1"/>
</dbReference>
<evidence type="ECO:0000256" key="6">
    <source>
        <dbReference type="ARBA" id="ARBA00022692"/>
    </source>
</evidence>
<dbReference type="FunFam" id="3.30.565.10:FF:000042">
    <property type="entry name" value="Two-component sensor histidine kinase KdpD"/>
    <property type="match status" value="1"/>
</dbReference>
<dbReference type="PRINTS" id="PR00344">
    <property type="entry name" value="BCTRLSENSOR"/>
</dbReference>
<evidence type="ECO:0000256" key="3">
    <source>
        <dbReference type="ARBA" id="ARBA00012438"/>
    </source>
</evidence>
<keyword evidence="16" id="KW-1185">Reference proteome</keyword>
<dbReference type="InterPro" id="IPR025201">
    <property type="entry name" value="KdpD_TM"/>
</dbReference>
<evidence type="ECO:0000256" key="5">
    <source>
        <dbReference type="ARBA" id="ARBA00022679"/>
    </source>
</evidence>
<dbReference type="InterPro" id="IPR005467">
    <property type="entry name" value="His_kinase_dom"/>
</dbReference>
<dbReference type="Proteomes" id="UP000461443">
    <property type="component" value="Unassembled WGS sequence"/>
</dbReference>
<dbReference type="Pfam" id="PF13493">
    <property type="entry name" value="DUF4118"/>
    <property type="match status" value="1"/>
</dbReference>